<evidence type="ECO:0000313" key="2">
    <source>
        <dbReference type="Proteomes" id="UP001595976"/>
    </source>
</evidence>
<gene>
    <name evidence="1" type="ORF">ACFPK2_08220</name>
</gene>
<organism evidence="1 2">
    <name type="scientific">Bosea minatitlanensis</name>
    <dbReference type="NCBI Taxonomy" id="128782"/>
    <lineage>
        <taxon>Bacteria</taxon>
        <taxon>Pseudomonadati</taxon>
        <taxon>Pseudomonadota</taxon>
        <taxon>Alphaproteobacteria</taxon>
        <taxon>Hyphomicrobiales</taxon>
        <taxon>Boseaceae</taxon>
        <taxon>Bosea</taxon>
    </lineage>
</organism>
<keyword evidence="2" id="KW-1185">Reference proteome</keyword>
<accession>A0ABW0F1Y9</accession>
<dbReference type="EMBL" id="JBHSLI010000003">
    <property type="protein sequence ID" value="MFC5292976.1"/>
    <property type="molecule type" value="Genomic_DNA"/>
</dbReference>
<dbReference type="RefSeq" id="WP_260348446.1">
    <property type="nucleotide sequence ID" value="NZ_JAOAOS010000006.1"/>
</dbReference>
<name>A0ABW0F1Y9_9HYPH</name>
<dbReference type="Proteomes" id="UP001595976">
    <property type="component" value="Unassembled WGS sequence"/>
</dbReference>
<comment type="caution">
    <text evidence="1">The sequence shown here is derived from an EMBL/GenBank/DDBJ whole genome shotgun (WGS) entry which is preliminary data.</text>
</comment>
<sequence length="117" mass="13520">MAHIYDSMAWHVLDTSSISGLDWGYAADEWREEYEILSKLNCLEIDPTGSSFWLTDLGAWFCENLQCGWPESDRSWENREPEWRAKRAYARHRGCTESTVRRACKGRLAMAVVDGRG</sequence>
<protein>
    <submittedName>
        <fullName evidence="1">Uncharacterized protein</fullName>
    </submittedName>
</protein>
<evidence type="ECO:0000313" key="1">
    <source>
        <dbReference type="EMBL" id="MFC5292976.1"/>
    </source>
</evidence>
<reference evidence="2" key="1">
    <citation type="journal article" date="2019" name="Int. J. Syst. Evol. Microbiol.">
        <title>The Global Catalogue of Microorganisms (GCM) 10K type strain sequencing project: providing services to taxonomists for standard genome sequencing and annotation.</title>
        <authorList>
            <consortium name="The Broad Institute Genomics Platform"/>
            <consortium name="The Broad Institute Genome Sequencing Center for Infectious Disease"/>
            <person name="Wu L."/>
            <person name="Ma J."/>
        </authorList>
    </citation>
    <scope>NUCLEOTIDE SEQUENCE [LARGE SCALE GENOMIC DNA]</scope>
    <source>
        <strain evidence="2">CGMCC 1.15643</strain>
    </source>
</reference>
<proteinExistence type="predicted"/>